<evidence type="ECO:0000259" key="1">
    <source>
        <dbReference type="Pfam" id="PF12651"/>
    </source>
</evidence>
<organism evidence="2 3">
    <name type="scientific">Lysinibacillus fusiformis</name>
    <dbReference type="NCBI Taxonomy" id="28031"/>
    <lineage>
        <taxon>Bacteria</taxon>
        <taxon>Bacillati</taxon>
        <taxon>Bacillota</taxon>
        <taxon>Bacilli</taxon>
        <taxon>Bacillales</taxon>
        <taxon>Bacillaceae</taxon>
        <taxon>Lysinibacillus</taxon>
    </lineage>
</organism>
<protein>
    <recommendedName>
        <fullName evidence="1">Predicted DNA-binding protein ribbon-helix-helix domain-containing protein</fullName>
    </recommendedName>
</protein>
<dbReference type="AlphaFoldDB" id="A0A1E4QYK8"/>
<name>A0A1E4QYK8_9BACI</name>
<dbReference type="RefSeq" id="WP_025115919.1">
    <property type="nucleotide sequence ID" value="NZ_CP130331.1"/>
</dbReference>
<dbReference type="EMBL" id="MECQ01000008">
    <property type="protein sequence ID" value="ODV53287.1"/>
    <property type="molecule type" value="Genomic_DNA"/>
</dbReference>
<reference evidence="2 3" key="1">
    <citation type="submission" date="2016-09" db="EMBL/GenBank/DDBJ databases">
        <title>Draft genome sequence of the soil isolate, Lysinibacillus fusiformis M5, a potential hypoxanthine producer.</title>
        <authorList>
            <person name="Gallegos-Monterrosa R."/>
            <person name="Maroti G."/>
            <person name="Balint B."/>
            <person name="Kovacs A.T."/>
        </authorList>
    </citation>
    <scope>NUCLEOTIDE SEQUENCE [LARGE SCALE GENOMIC DNA]</scope>
    <source>
        <strain evidence="2 3">M5</strain>
    </source>
</reference>
<dbReference type="InterPro" id="IPR038733">
    <property type="entry name" value="Predicted_DNA_bind_prot_RHH"/>
</dbReference>
<dbReference type="Proteomes" id="UP000094784">
    <property type="component" value="Unassembled WGS sequence"/>
</dbReference>
<proteinExistence type="predicted"/>
<comment type="caution">
    <text evidence="2">The sequence shown here is derived from an EMBL/GenBank/DDBJ whole genome shotgun (WGS) entry which is preliminary data.</text>
</comment>
<dbReference type="Pfam" id="PF12651">
    <property type="entry name" value="RHH_3"/>
    <property type="match status" value="1"/>
</dbReference>
<gene>
    <name evidence="2" type="ORF">BG258_23585</name>
</gene>
<evidence type="ECO:0000313" key="2">
    <source>
        <dbReference type="EMBL" id="ODV53287.1"/>
    </source>
</evidence>
<evidence type="ECO:0000313" key="3">
    <source>
        <dbReference type="Proteomes" id="UP000094784"/>
    </source>
</evidence>
<sequence>MGGELKNRKRISASISLTNYEVFKELSDITRIPQSRLLDEALNDLFAKYENELATAYTRSIKDEITHYKKHSKILEEKRR</sequence>
<accession>A0A1E4QYK8</accession>
<feature type="domain" description="Predicted DNA-binding protein ribbon-helix-helix" evidence="1">
    <location>
        <begin position="7"/>
        <end position="50"/>
    </location>
</feature>
<dbReference type="OrthoDB" id="1931783at2"/>